<dbReference type="SUPFAM" id="SSF52540">
    <property type="entry name" value="P-loop containing nucleoside triphosphate hydrolases"/>
    <property type="match status" value="1"/>
</dbReference>
<dbReference type="OrthoDB" id="9760034at2"/>
<organism evidence="1 2">
    <name type="scientific">Nitrococcus mobilis Nb-231</name>
    <dbReference type="NCBI Taxonomy" id="314278"/>
    <lineage>
        <taxon>Bacteria</taxon>
        <taxon>Pseudomonadati</taxon>
        <taxon>Pseudomonadota</taxon>
        <taxon>Gammaproteobacteria</taxon>
        <taxon>Chromatiales</taxon>
        <taxon>Ectothiorhodospiraceae</taxon>
        <taxon>Nitrococcus</taxon>
    </lineage>
</organism>
<keyword evidence="1" id="KW-0547">Nucleotide-binding</keyword>
<keyword evidence="2" id="KW-1185">Reference proteome</keyword>
<dbReference type="eggNOG" id="COG1205">
    <property type="taxonomic scope" value="Bacteria"/>
</dbReference>
<name>A4BL29_9GAMM</name>
<comment type="caution">
    <text evidence="1">The sequence shown here is derived from an EMBL/GenBank/DDBJ whole genome shotgun (WGS) entry which is preliminary data.</text>
</comment>
<reference evidence="1 2" key="1">
    <citation type="submission" date="2006-02" db="EMBL/GenBank/DDBJ databases">
        <authorList>
            <person name="Waterbury J."/>
            <person name="Ferriera S."/>
            <person name="Johnson J."/>
            <person name="Kravitz S."/>
            <person name="Halpern A."/>
            <person name="Remington K."/>
            <person name="Beeson K."/>
            <person name="Tran B."/>
            <person name="Rogers Y.-H."/>
            <person name="Friedman R."/>
            <person name="Venter J.C."/>
        </authorList>
    </citation>
    <scope>NUCLEOTIDE SEQUENCE [LARGE SCALE GENOMIC DNA]</scope>
    <source>
        <strain evidence="1 2">Nb-231</strain>
    </source>
</reference>
<proteinExistence type="predicted"/>
<dbReference type="EMBL" id="AAOF01000001">
    <property type="protein sequence ID" value="EAR23017.1"/>
    <property type="molecule type" value="Genomic_DNA"/>
</dbReference>
<evidence type="ECO:0000313" key="1">
    <source>
        <dbReference type="EMBL" id="EAR23017.1"/>
    </source>
</evidence>
<sequence length="198" mass="22294">MLDFLLIRPKDQLLWRCNVPGTLRYLVVDELHTFDGAQGTDLACLIRRLRDRLEGGPELACVGTSATLGSDSMDALVGYASEVFTTVFDEASVIGEDRLSPEEYLLGRTQTERAVRREAIRFFGWPERHEQRLDPSRYERPRIICFTRPGSGCMTYLAKRFRPSMPPTSASGRRPLSAWASCCTSTRPSMSWSEPPAS</sequence>
<dbReference type="GO" id="GO:0004386">
    <property type="term" value="F:helicase activity"/>
    <property type="evidence" value="ECO:0007669"/>
    <property type="project" value="UniProtKB-KW"/>
</dbReference>
<keyword evidence="1" id="KW-0378">Hydrolase</keyword>
<keyword evidence="1" id="KW-0347">Helicase</keyword>
<dbReference type="InterPro" id="IPR027417">
    <property type="entry name" value="P-loop_NTPase"/>
</dbReference>
<gene>
    <name evidence="1" type="ORF">NB231_14393</name>
</gene>
<dbReference type="AlphaFoldDB" id="A4BL29"/>
<evidence type="ECO:0000313" key="2">
    <source>
        <dbReference type="Proteomes" id="UP000003374"/>
    </source>
</evidence>
<dbReference type="Proteomes" id="UP000003374">
    <property type="component" value="Unassembled WGS sequence"/>
</dbReference>
<accession>A4BL29</accession>
<protein>
    <submittedName>
        <fullName evidence="1">Putative RNA helicase</fullName>
    </submittedName>
</protein>
<dbReference type="STRING" id="314278.NB231_14393"/>
<keyword evidence="1" id="KW-0067">ATP-binding</keyword>
<dbReference type="HOGENOM" id="CLU_1376894_0_0_6"/>
<dbReference type="Gene3D" id="3.40.50.300">
    <property type="entry name" value="P-loop containing nucleotide triphosphate hydrolases"/>
    <property type="match status" value="1"/>
</dbReference>